<name>A0AAU2VFP7_9ACTN</name>
<evidence type="ECO:0000313" key="2">
    <source>
        <dbReference type="EMBL" id="WTW66281.1"/>
    </source>
</evidence>
<feature type="region of interest" description="Disordered" evidence="1">
    <location>
        <begin position="39"/>
        <end position="68"/>
    </location>
</feature>
<organism evidence="2">
    <name type="scientific">Streptomyces sp. NBC_00003</name>
    <dbReference type="NCBI Taxonomy" id="2903608"/>
    <lineage>
        <taxon>Bacteria</taxon>
        <taxon>Bacillati</taxon>
        <taxon>Actinomycetota</taxon>
        <taxon>Actinomycetes</taxon>
        <taxon>Kitasatosporales</taxon>
        <taxon>Streptomycetaceae</taxon>
        <taxon>Streptomyces</taxon>
    </lineage>
</organism>
<reference evidence="2" key="1">
    <citation type="submission" date="2022-10" db="EMBL/GenBank/DDBJ databases">
        <title>The complete genomes of actinobacterial strains from the NBC collection.</title>
        <authorList>
            <person name="Joergensen T.S."/>
            <person name="Alvarez Arevalo M."/>
            <person name="Sterndorff E.B."/>
            <person name="Faurdal D."/>
            <person name="Vuksanovic O."/>
            <person name="Mourched A.-S."/>
            <person name="Charusanti P."/>
            <person name="Shaw S."/>
            <person name="Blin K."/>
            <person name="Weber T."/>
        </authorList>
    </citation>
    <scope>NUCLEOTIDE SEQUENCE</scope>
    <source>
        <strain evidence="2">NBC_00003</strain>
    </source>
</reference>
<dbReference type="SUPFAM" id="SSF53474">
    <property type="entry name" value="alpha/beta-Hydrolases"/>
    <property type="match status" value="1"/>
</dbReference>
<sequence length="68" mass="7284">MTAAENTYHRDPHARFTIVGYSPGAQVADHVLQTIAGGRTGMPRSQVNGMAVTASPGTTPNRASYRQR</sequence>
<evidence type="ECO:0008006" key="3">
    <source>
        <dbReference type="Google" id="ProtNLM"/>
    </source>
</evidence>
<accession>A0AAU2VFP7</accession>
<dbReference type="InterPro" id="IPR029058">
    <property type="entry name" value="AB_hydrolase_fold"/>
</dbReference>
<dbReference type="AlphaFoldDB" id="A0AAU2VFP7"/>
<dbReference type="Gene3D" id="3.40.50.1820">
    <property type="entry name" value="alpha/beta hydrolase"/>
    <property type="match status" value="1"/>
</dbReference>
<evidence type="ECO:0000256" key="1">
    <source>
        <dbReference type="SAM" id="MobiDB-lite"/>
    </source>
</evidence>
<dbReference type="EMBL" id="CP108318">
    <property type="protein sequence ID" value="WTW66281.1"/>
    <property type="molecule type" value="Genomic_DNA"/>
</dbReference>
<gene>
    <name evidence="2" type="ORF">OG549_03040</name>
</gene>
<feature type="compositionally biased region" description="Polar residues" evidence="1">
    <location>
        <begin position="55"/>
        <end position="68"/>
    </location>
</feature>
<protein>
    <recommendedName>
        <fullName evidence="3">PE-PPE domain-containing protein</fullName>
    </recommendedName>
</protein>
<proteinExistence type="predicted"/>